<evidence type="ECO:0000313" key="1">
    <source>
        <dbReference type="EMBL" id="KAJ7223457.1"/>
    </source>
</evidence>
<evidence type="ECO:0000313" key="2">
    <source>
        <dbReference type="Proteomes" id="UP001219525"/>
    </source>
</evidence>
<proteinExistence type="predicted"/>
<reference evidence="1" key="1">
    <citation type="submission" date="2023-03" db="EMBL/GenBank/DDBJ databases">
        <title>Massive genome expansion in bonnet fungi (Mycena s.s.) driven by repeated elements and novel gene families across ecological guilds.</title>
        <authorList>
            <consortium name="Lawrence Berkeley National Laboratory"/>
            <person name="Harder C.B."/>
            <person name="Miyauchi S."/>
            <person name="Viragh M."/>
            <person name="Kuo A."/>
            <person name="Thoen E."/>
            <person name="Andreopoulos B."/>
            <person name="Lu D."/>
            <person name="Skrede I."/>
            <person name="Drula E."/>
            <person name="Henrissat B."/>
            <person name="Morin E."/>
            <person name="Kohler A."/>
            <person name="Barry K."/>
            <person name="LaButti K."/>
            <person name="Morin E."/>
            <person name="Salamov A."/>
            <person name="Lipzen A."/>
            <person name="Mereny Z."/>
            <person name="Hegedus B."/>
            <person name="Baldrian P."/>
            <person name="Stursova M."/>
            <person name="Weitz H."/>
            <person name="Taylor A."/>
            <person name="Grigoriev I.V."/>
            <person name="Nagy L.G."/>
            <person name="Martin F."/>
            <person name="Kauserud H."/>
        </authorList>
    </citation>
    <scope>NUCLEOTIDE SEQUENCE</scope>
    <source>
        <strain evidence="1">9144</strain>
    </source>
</reference>
<comment type="caution">
    <text evidence="1">The sequence shown here is derived from an EMBL/GenBank/DDBJ whole genome shotgun (WGS) entry which is preliminary data.</text>
</comment>
<protein>
    <recommendedName>
        <fullName evidence="3">DDE Tnp4 domain-containing protein</fullName>
    </recommendedName>
</protein>
<feature type="non-terminal residue" evidence="1">
    <location>
        <position position="101"/>
    </location>
</feature>
<keyword evidence="2" id="KW-1185">Reference proteome</keyword>
<accession>A0AAD6YM69</accession>
<sequence length="101" mass="11593">FGVGKRRFRILISRPECSYDVQSKIVCAAAALHNFLRIHEPVTSLDDDDEYDIDAHPFLNNAAVVPEHQALAITTEETKRANDRRDAIAQCMWDDYMEELE</sequence>
<evidence type="ECO:0008006" key="3">
    <source>
        <dbReference type="Google" id="ProtNLM"/>
    </source>
</evidence>
<dbReference type="AlphaFoldDB" id="A0AAD6YM69"/>
<gene>
    <name evidence="1" type="ORF">GGX14DRAFT_311711</name>
</gene>
<dbReference type="Proteomes" id="UP001219525">
    <property type="component" value="Unassembled WGS sequence"/>
</dbReference>
<organism evidence="1 2">
    <name type="scientific">Mycena pura</name>
    <dbReference type="NCBI Taxonomy" id="153505"/>
    <lineage>
        <taxon>Eukaryota</taxon>
        <taxon>Fungi</taxon>
        <taxon>Dikarya</taxon>
        <taxon>Basidiomycota</taxon>
        <taxon>Agaricomycotina</taxon>
        <taxon>Agaricomycetes</taxon>
        <taxon>Agaricomycetidae</taxon>
        <taxon>Agaricales</taxon>
        <taxon>Marasmiineae</taxon>
        <taxon>Mycenaceae</taxon>
        <taxon>Mycena</taxon>
    </lineage>
</organism>
<name>A0AAD6YM69_9AGAR</name>
<feature type="non-terminal residue" evidence="1">
    <location>
        <position position="1"/>
    </location>
</feature>
<dbReference type="EMBL" id="JARJCW010000006">
    <property type="protein sequence ID" value="KAJ7223457.1"/>
    <property type="molecule type" value="Genomic_DNA"/>
</dbReference>